<feature type="chain" id="PRO_5011670729" evidence="2">
    <location>
        <begin position="34"/>
        <end position="795"/>
    </location>
</feature>
<dbReference type="EMBL" id="FOVF01000042">
    <property type="protein sequence ID" value="SFN65340.1"/>
    <property type="molecule type" value="Genomic_DNA"/>
</dbReference>
<keyword evidence="4" id="KW-1185">Reference proteome</keyword>
<dbReference type="STRING" id="578942.SAMN05216289_14210"/>
<organism evidence="3 4">
    <name type="scientific">Dokdonella immobilis</name>
    <dbReference type="NCBI Taxonomy" id="578942"/>
    <lineage>
        <taxon>Bacteria</taxon>
        <taxon>Pseudomonadati</taxon>
        <taxon>Pseudomonadota</taxon>
        <taxon>Gammaproteobacteria</taxon>
        <taxon>Lysobacterales</taxon>
        <taxon>Rhodanobacteraceae</taxon>
        <taxon>Dokdonella</taxon>
    </lineage>
</organism>
<gene>
    <name evidence="3" type="ORF">SAMN05216289_14210</name>
</gene>
<dbReference type="RefSeq" id="WP_175498191.1">
    <property type="nucleotide sequence ID" value="NZ_FOVF01000042.1"/>
</dbReference>
<evidence type="ECO:0000313" key="4">
    <source>
        <dbReference type="Proteomes" id="UP000198575"/>
    </source>
</evidence>
<dbReference type="SUPFAM" id="SSF56935">
    <property type="entry name" value="Porins"/>
    <property type="match status" value="2"/>
</dbReference>
<dbReference type="Proteomes" id="UP000198575">
    <property type="component" value="Unassembled WGS sequence"/>
</dbReference>
<feature type="signal peptide" evidence="2">
    <location>
        <begin position="1"/>
        <end position="33"/>
    </location>
</feature>
<protein>
    <submittedName>
        <fullName evidence="3">Decaheme-associated outer membrane protein, MtrB/PioB family</fullName>
    </submittedName>
</protein>
<reference evidence="3 4" key="1">
    <citation type="submission" date="2016-10" db="EMBL/GenBank/DDBJ databases">
        <authorList>
            <person name="de Groot N.N."/>
        </authorList>
    </citation>
    <scope>NUCLEOTIDE SEQUENCE [LARGE SCALE GENOMIC DNA]</scope>
    <source>
        <strain evidence="3 4">CGMCC 1.7659</strain>
    </source>
</reference>
<sequence>MHTESKQLTVKAVSLAIRAALLLFVGASPLVQAQALDAENEDVHALIYPLNWLEIGVLNVPTDSPKFGEYNGLYRSGAYLLANFDIRGGDAYRQDGGTTRWQVSGIDLGTTSRNLQAHIAQQGVWNFGVSFDQLRHYTTDGSYQTPFLGSPGDNLFVLPPSFGVINTTTTASGGVITSENRGTQSLTASQQAAFHDENIYSERRNTGFSAGYRMNAQWAVQFDFKRLDQSGAKLIGSGTDAYDLSDAGGFNYRGERIAILMNPTEYKTDTLNLALNWTGRKGFASLGYFGSMFHDDYSGVTWSNPFVTGGTGDQPNPAPGTSPGDAFPLSTMSTPPDNQLHQLNLSGGYLFSPSTKLTGAFSYARNTQDASYDGTYTLVPDTAENLPVNSLDGLVVLTHADLKLTHQAGKALSFAAGLRYNERDNRTASREYTFLDLGGEELTAVNIPMSNRRLQFDMGADYRFGSHQHLHLGYEYDRIHRWCGNDLANNAQGELSDTNAGYYTNASCVQVPKNEENRLVATWRARLGETVDLNAGFTHGRRKAEVNDSFYNPMQANDQGFENFGYLAFFAASRSQNLFKAGVTWQATDQFTLGLNGRRTNDDYDSTLGVQKGHSSSANLDANFSYSETGAVAAYVSWQRRSRDLLSASGRNAVALRDTLWSNNFGDRDHTLGISGTQKALMGGKLDLTEELNYSSSTSRYVTDLVQNINPAVGNSGSSPDIQAKTTQLRFIGAYRLNASSSLLAGYLYQRLKSTDYFYNAYQLGFTPTTLLPTNQQAPNYSVNSVFVAYRYSFR</sequence>
<dbReference type="InterPro" id="IPR020016">
    <property type="entry name" value="Decahaem-assoc_OM_MtrB/PioB"/>
</dbReference>
<evidence type="ECO:0000256" key="1">
    <source>
        <dbReference type="SAM" id="MobiDB-lite"/>
    </source>
</evidence>
<dbReference type="AlphaFoldDB" id="A0A1I5ASI1"/>
<evidence type="ECO:0000256" key="2">
    <source>
        <dbReference type="SAM" id="SignalP"/>
    </source>
</evidence>
<evidence type="ECO:0000313" key="3">
    <source>
        <dbReference type="EMBL" id="SFN65340.1"/>
    </source>
</evidence>
<keyword evidence="2" id="KW-0732">Signal</keyword>
<proteinExistence type="predicted"/>
<dbReference type="NCBIfam" id="TIGR03509">
    <property type="entry name" value="OMP_MtrB_PioB"/>
    <property type="match status" value="1"/>
</dbReference>
<name>A0A1I5ASI1_9GAMM</name>
<accession>A0A1I5ASI1</accession>
<dbReference type="Pfam" id="PF11854">
    <property type="entry name" value="MtrB_PioB"/>
    <property type="match status" value="1"/>
</dbReference>
<feature type="region of interest" description="Disordered" evidence="1">
    <location>
        <begin position="308"/>
        <end position="330"/>
    </location>
</feature>